<evidence type="ECO:0000313" key="11">
    <source>
        <dbReference type="EMBL" id="MBS7825125.1"/>
    </source>
</evidence>
<keyword evidence="5 9" id="KW-0812">Transmembrane</keyword>
<dbReference type="Pfam" id="PF03553">
    <property type="entry name" value="Na_H_antiporter"/>
    <property type="match status" value="1"/>
</dbReference>
<evidence type="ECO:0000256" key="8">
    <source>
        <dbReference type="ARBA" id="ARBA00038435"/>
    </source>
</evidence>
<dbReference type="InterPro" id="IPR052180">
    <property type="entry name" value="NhaC_Na-H+_Antiporter"/>
</dbReference>
<comment type="subcellular location">
    <subcellularLocation>
        <location evidence="1">Cell membrane</location>
        <topology evidence="1">Multi-pass membrane protein</topology>
    </subcellularLocation>
</comment>
<evidence type="ECO:0000256" key="9">
    <source>
        <dbReference type="SAM" id="Phobius"/>
    </source>
</evidence>
<protein>
    <submittedName>
        <fullName evidence="11">Na+/H+ antiporter NhaC</fullName>
    </submittedName>
</protein>
<dbReference type="Proteomes" id="UP000680020">
    <property type="component" value="Unassembled WGS sequence"/>
</dbReference>
<dbReference type="NCBIfam" id="TIGR00931">
    <property type="entry name" value="antiport_nhaC"/>
    <property type="match status" value="1"/>
</dbReference>
<evidence type="ECO:0000256" key="3">
    <source>
        <dbReference type="ARBA" id="ARBA00022449"/>
    </source>
</evidence>
<evidence type="ECO:0000256" key="2">
    <source>
        <dbReference type="ARBA" id="ARBA00022448"/>
    </source>
</evidence>
<dbReference type="InterPro" id="IPR004770">
    <property type="entry name" value="Na/H_antiport_NhaC"/>
</dbReference>
<feature type="transmembrane region" description="Helical" evidence="9">
    <location>
        <begin position="158"/>
        <end position="184"/>
    </location>
</feature>
<evidence type="ECO:0000259" key="10">
    <source>
        <dbReference type="Pfam" id="PF03553"/>
    </source>
</evidence>
<sequence length="481" mass="51308">MDYTNNDLLRREEAFVETDVFAERSKPLPSLKIALVPIVSMIILLFVGIFVYGAEPHIPVLISAIVSGGVAIYLGYRWEEIEKAVTAGVALSVPALLILLVLGTLIATWLAGGIVPTMIYYGLDILSPEWFLPLAVIITSAVSLTAGNAWTAAGTVGIAVMGVGIILGYNPAMVAGAVISGAYFGDKLSPLSETTNMAPGIIGVNLFEHIRYMLYTTIPGWILTVILFLILGIFNQAESHDISSVKLLQEQLDQIFVISPWLILVPISVLVMIMCKMPAIPGLVIGSFLGGVAAVLVQGESIGSILHMMMEGYEKETGNEVINTLLNNGGMVSMMSTIYLVMLAMSLGGILELTGSLETIVKNLLKFAKSTGSLIATTAASSMTANVIACDQYLSILIPGRMYVQAYKDKGLALKNLSRTVEDAGTMTSSLVPWNTCGAFMAGTLGVATIDYAPYVFLGILSPCIAILYGYTGFRIAKLPK</sequence>
<feature type="transmembrane region" description="Helical" evidence="9">
    <location>
        <begin position="280"/>
        <end position="299"/>
    </location>
</feature>
<dbReference type="GO" id="GO:0015297">
    <property type="term" value="F:antiporter activity"/>
    <property type="evidence" value="ECO:0007669"/>
    <property type="project" value="UniProtKB-KW"/>
</dbReference>
<keyword evidence="4" id="KW-1003">Cell membrane</keyword>
<evidence type="ECO:0000313" key="12">
    <source>
        <dbReference type="Proteomes" id="UP000680020"/>
    </source>
</evidence>
<dbReference type="InterPro" id="IPR018461">
    <property type="entry name" value="Na/H_Antiport_NhaC-like_C"/>
</dbReference>
<dbReference type="PANTHER" id="PTHR33451:SF3">
    <property type="entry name" value="MALATE-2H(+)_NA(+)-LACTATE ANTIPORTER"/>
    <property type="match status" value="1"/>
</dbReference>
<keyword evidence="2" id="KW-0813">Transport</keyword>
<keyword evidence="6 9" id="KW-1133">Transmembrane helix</keyword>
<evidence type="ECO:0000256" key="7">
    <source>
        <dbReference type="ARBA" id="ARBA00023136"/>
    </source>
</evidence>
<feature type="transmembrane region" description="Helical" evidence="9">
    <location>
        <begin position="212"/>
        <end position="234"/>
    </location>
</feature>
<feature type="domain" description="Na+/H+ antiporter NhaC-like C-terminal" evidence="10">
    <location>
        <begin position="181"/>
        <end position="474"/>
    </location>
</feature>
<comment type="caution">
    <text evidence="11">The sequence shown here is derived from an EMBL/GenBank/DDBJ whole genome shotgun (WGS) entry which is preliminary data.</text>
</comment>
<dbReference type="AlphaFoldDB" id="A0AB35C0P0"/>
<keyword evidence="7 9" id="KW-0472">Membrane</keyword>
<accession>A0AB35C0P0</accession>
<feature type="transmembrane region" description="Helical" evidence="9">
    <location>
        <begin position="255"/>
        <end position="274"/>
    </location>
</feature>
<gene>
    <name evidence="11" type="primary">nhaC</name>
    <name evidence="11" type="ORF">J7561_07910</name>
</gene>
<evidence type="ECO:0000256" key="1">
    <source>
        <dbReference type="ARBA" id="ARBA00004651"/>
    </source>
</evidence>
<organism evidence="11 12">
    <name type="scientific">Wohlfahrtiimonas chitiniclastica</name>
    <dbReference type="NCBI Taxonomy" id="400946"/>
    <lineage>
        <taxon>Bacteria</taxon>
        <taxon>Pseudomonadati</taxon>
        <taxon>Pseudomonadota</taxon>
        <taxon>Gammaproteobacteria</taxon>
        <taxon>Cardiobacteriales</taxon>
        <taxon>Ignatzschineriaceae</taxon>
        <taxon>Wohlfahrtiimonas</taxon>
    </lineage>
</organism>
<feature type="transmembrane region" description="Helical" evidence="9">
    <location>
        <begin position="33"/>
        <end position="52"/>
    </location>
</feature>
<dbReference type="GO" id="GO:0005886">
    <property type="term" value="C:plasma membrane"/>
    <property type="evidence" value="ECO:0007669"/>
    <property type="project" value="UniProtKB-SubCell"/>
</dbReference>
<dbReference type="RefSeq" id="WP_008316650.1">
    <property type="nucleotide sequence ID" value="NZ_CP115969.1"/>
</dbReference>
<evidence type="ECO:0000256" key="6">
    <source>
        <dbReference type="ARBA" id="ARBA00022989"/>
    </source>
</evidence>
<name>A0AB35C0P0_9GAMM</name>
<feature type="transmembrane region" description="Helical" evidence="9">
    <location>
        <begin position="88"/>
        <end position="110"/>
    </location>
</feature>
<proteinExistence type="inferred from homology"/>
<feature type="transmembrane region" description="Helical" evidence="9">
    <location>
        <begin position="130"/>
        <end position="151"/>
    </location>
</feature>
<feature type="transmembrane region" description="Helical" evidence="9">
    <location>
        <begin position="452"/>
        <end position="471"/>
    </location>
</feature>
<keyword evidence="3" id="KW-0050">Antiport</keyword>
<dbReference type="EMBL" id="JAGIBU010000007">
    <property type="protein sequence ID" value="MBS7825125.1"/>
    <property type="molecule type" value="Genomic_DNA"/>
</dbReference>
<feature type="transmembrane region" description="Helical" evidence="9">
    <location>
        <begin position="58"/>
        <end position="76"/>
    </location>
</feature>
<reference evidence="11" key="1">
    <citation type="submission" date="2021-03" db="EMBL/GenBank/DDBJ databases">
        <title>Identification and antibiotic profiling of Wohlfahrtiimonas chitiniclastica, an underestimated human pathogen.</title>
        <authorList>
            <person name="Kopf A."/>
            <person name="Bunk B."/>
            <person name="Coldewey S."/>
            <person name="Gunzer F."/>
            <person name="Riedel T."/>
            <person name="Schroettner P."/>
        </authorList>
    </citation>
    <scope>NUCLEOTIDE SEQUENCE</scope>
    <source>
        <strain evidence="11">DSM 100917</strain>
    </source>
</reference>
<evidence type="ECO:0000256" key="5">
    <source>
        <dbReference type="ARBA" id="ARBA00022692"/>
    </source>
</evidence>
<evidence type="ECO:0000256" key="4">
    <source>
        <dbReference type="ARBA" id="ARBA00022475"/>
    </source>
</evidence>
<dbReference type="PANTHER" id="PTHR33451">
    <property type="entry name" value="MALATE-2H(+)/NA(+)-LACTATE ANTIPORTER"/>
    <property type="match status" value="1"/>
</dbReference>
<comment type="similarity">
    <text evidence="8">Belongs to the NhaC Na(+)/H(+) (TC 2.A.35) antiporter family.</text>
</comment>